<dbReference type="InterPro" id="IPR039421">
    <property type="entry name" value="Type_1_exporter"/>
</dbReference>
<dbReference type="SUPFAM" id="SSF52540">
    <property type="entry name" value="P-loop containing nucleoside triphosphate hydrolases"/>
    <property type="match status" value="1"/>
</dbReference>
<feature type="transmembrane region" description="Helical" evidence="8">
    <location>
        <begin position="134"/>
        <end position="153"/>
    </location>
</feature>
<dbReference type="GO" id="GO:0016887">
    <property type="term" value="F:ATP hydrolysis activity"/>
    <property type="evidence" value="ECO:0007669"/>
    <property type="project" value="InterPro"/>
</dbReference>
<evidence type="ECO:0000256" key="8">
    <source>
        <dbReference type="SAM" id="Phobius"/>
    </source>
</evidence>
<dbReference type="GO" id="GO:0015421">
    <property type="term" value="F:ABC-type oligopeptide transporter activity"/>
    <property type="evidence" value="ECO:0007669"/>
    <property type="project" value="TreeGrafter"/>
</dbReference>
<evidence type="ECO:0000256" key="4">
    <source>
        <dbReference type="ARBA" id="ARBA00022741"/>
    </source>
</evidence>
<dbReference type="Pfam" id="PF00005">
    <property type="entry name" value="ABC_tran"/>
    <property type="match status" value="1"/>
</dbReference>
<keyword evidence="3 8" id="KW-0812">Transmembrane</keyword>
<name>A0A6P7SJI9_9MOLL</name>
<dbReference type="InterPro" id="IPR027417">
    <property type="entry name" value="P-loop_NTPase"/>
</dbReference>
<evidence type="ECO:0000256" key="6">
    <source>
        <dbReference type="ARBA" id="ARBA00022989"/>
    </source>
</evidence>
<evidence type="ECO:0000256" key="5">
    <source>
        <dbReference type="ARBA" id="ARBA00022840"/>
    </source>
</evidence>
<keyword evidence="5" id="KW-0067">ATP-binding</keyword>
<evidence type="ECO:0000256" key="7">
    <source>
        <dbReference type="ARBA" id="ARBA00023136"/>
    </source>
</evidence>
<evidence type="ECO:0000313" key="11">
    <source>
        <dbReference type="Proteomes" id="UP000515154"/>
    </source>
</evidence>
<dbReference type="InterPro" id="IPR003593">
    <property type="entry name" value="AAA+_ATPase"/>
</dbReference>
<dbReference type="InterPro" id="IPR011527">
    <property type="entry name" value="ABC1_TM_dom"/>
</dbReference>
<sequence length="867" mass="95760">MSNNISVSGHMINNNDDDDDDDPLLDAEMYGDWSSQQTTCKSFYTLPRFRYVNVIKGLLFIDGFLTAILWLTGGDSQYFVDNILQFHMRQSVFDLVLINEVKMVLLSIVYYFMELMSFRQIDQPFDVQVTKKKCLCHVTAISINLICFAYSVTKGGNILYAILNETNTYTPMHIEYNVLVITSIAFGLLQFLLSFYSFRAMRKLRAMRILHRFNDYGQEIDSEGHPVKKKANLKRVLLLASPEAGMLMIGFVALIISSIAQMLAPLFFGKVVDAALKSMDALNKTVLTLLGIYFGGSIASMVRCWIFNLAGQRLVARLRTDIFNNLICQEVAFYDKTRTGELTNRLSSDTQVLQNAVTVNVSMLLRYLLQIIGSLAVMFVLNPALTGVLLGVVPLVSFGAVQYGHYLKKLRKAFQDNLAEAGTAAEESISSLRTVRSFACENKVQQDYSEHIQKSYNIGKKLSAVQGTLDGSVGFISYAAICLVLWYGGKLVNEKTVSPGLLTSFLLYTLQVAMAFAFLSSIYGDFMQAVGASSRVFELLDREPLISMETGVCPDKIDGAVEFCDVKFCYPSRPENEVLKGVSFKVESGNVIALVGPSGGGKSTIVNLIERFYDPDSGKIFLGGFHIKTLNPSWFRKQIAMVGQEPTLFACSIRDNIAFGRDSTPEEIVDAAKKANAHNFIMSFEEGYDTLVGERGIRLSGGQKQRVAIARALIMNPSLLLLDEATSALDAESEHLVQQAIDRALVGRTVIVIAHRLSTVRNAAQVLVIDKGCIVEQGTHDELLALNGVYKRLVVRQLAVPGNIDAPKHPATAENQNLFQPSEVYPENMLSAAPLSRSLPATASVPIHSRSHQPIAEECLAGSPAIH</sequence>
<dbReference type="PROSITE" id="PS50893">
    <property type="entry name" value="ABC_TRANSPORTER_2"/>
    <property type="match status" value="1"/>
</dbReference>
<keyword evidence="6 8" id="KW-1133">Transmembrane helix</keyword>
<comment type="subcellular location">
    <subcellularLocation>
        <location evidence="1">Mitochondrion inner membrane</location>
        <topology evidence="1">Multi-pass membrane protein</topology>
    </subcellularLocation>
</comment>
<dbReference type="CDD" id="cd03249">
    <property type="entry name" value="ABC_MTABC3_MDL1_MDL2"/>
    <property type="match status" value="1"/>
</dbReference>
<dbReference type="KEGG" id="osn:115213350"/>
<dbReference type="PROSITE" id="PS00211">
    <property type="entry name" value="ABC_TRANSPORTER_1"/>
    <property type="match status" value="1"/>
</dbReference>
<protein>
    <submittedName>
        <fullName evidence="12">ABC transporter B family member 27</fullName>
    </submittedName>
</protein>
<dbReference type="InterPro" id="IPR017871">
    <property type="entry name" value="ABC_transporter-like_CS"/>
</dbReference>
<evidence type="ECO:0000313" key="12">
    <source>
        <dbReference type="RefSeq" id="XP_029638148.1"/>
    </source>
</evidence>
<dbReference type="Proteomes" id="UP000515154">
    <property type="component" value="Linkage group LG6"/>
</dbReference>
<dbReference type="Pfam" id="PF00664">
    <property type="entry name" value="ABC_membrane"/>
    <property type="match status" value="1"/>
</dbReference>
<dbReference type="InterPro" id="IPR003439">
    <property type="entry name" value="ABC_transporter-like_ATP-bd"/>
</dbReference>
<dbReference type="Gene3D" id="1.20.1560.10">
    <property type="entry name" value="ABC transporter type 1, transmembrane domain"/>
    <property type="match status" value="1"/>
</dbReference>
<dbReference type="FunFam" id="3.40.50.300:FF:000403">
    <property type="entry name" value="ATP-binding cassette sub-family B member 8, mitochondrial"/>
    <property type="match status" value="1"/>
</dbReference>
<dbReference type="SMART" id="SM00382">
    <property type="entry name" value="AAA"/>
    <property type="match status" value="1"/>
</dbReference>
<feature type="transmembrane region" description="Helical" evidence="8">
    <location>
        <begin position="92"/>
        <end position="113"/>
    </location>
</feature>
<dbReference type="Gene3D" id="3.40.50.300">
    <property type="entry name" value="P-loop containing nucleotide triphosphate hydrolases"/>
    <property type="match status" value="1"/>
</dbReference>
<reference evidence="12" key="1">
    <citation type="submission" date="2025-08" db="UniProtKB">
        <authorList>
            <consortium name="RefSeq"/>
        </authorList>
    </citation>
    <scope>IDENTIFICATION</scope>
</reference>
<proteinExistence type="predicted"/>
<feature type="domain" description="ABC transporter" evidence="9">
    <location>
        <begin position="561"/>
        <end position="796"/>
    </location>
</feature>
<accession>A0A6P7SJI9</accession>
<feature type="transmembrane region" description="Helical" evidence="8">
    <location>
        <begin position="244"/>
        <end position="268"/>
    </location>
</feature>
<feature type="transmembrane region" description="Helical" evidence="8">
    <location>
        <begin position="173"/>
        <end position="198"/>
    </location>
</feature>
<dbReference type="PANTHER" id="PTHR43394:SF1">
    <property type="entry name" value="ATP-BINDING CASSETTE SUB-FAMILY B MEMBER 10, MITOCHONDRIAL"/>
    <property type="match status" value="1"/>
</dbReference>
<dbReference type="GO" id="GO:0090374">
    <property type="term" value="P:oligopeptide export from mitochondrion"/>
    <property type="evidence" value="ECO:0007669"/>
    <property type="project" value="TreeGrafter"/>
</dbReference>
<dbReference type="InterPro" id="IPR036640">
    <property type="entry name" value="ABC1_TM_sf"/>
</dbReference>
<dbReference type="FunFam" id="1.20.1560.10:FF:000058">
    <property type="entry name" value="ABC transporter B family member 25"/>
    <property type="match status" value="1"/>
</dbReference>
<feature type="domain" description="ABC transmembrane type-1" evidence="10">
    <location>
        <begin position="249"/>
        <end position="528"/>
    </location>
</feature>
<keyword evidence="11" id="KW-1185">Reference proteome</keyword>
<keyword evidence="7 8" id="KW-0472">Membrane</keyword>
<feature type="transmembrane region" description="Helical" evidence="8">
    <location>
        <begin position="500"/>
        <end position="519"/>
    </location>
</feature>
<dbReference type="CDD" id="cd18780">
    <property type="entry name" value="ABC_6TM_AtABCB27_like"/>
    <property type="match status" value="1"/>
</dbReference>
<gene>
    <name evidence="12" type="primary">LOC115213350</name>
</gene>
<dbReference type="RefSeq" id="XP_029638148.1">
    <property type="nucleotide sequence ID" value="XM_029782288.2"/>
</dbReference>
<dbReference type="SUPFAM" id="SSF90123">
    <property type="entry name" value="ABC transporter transmembrane region"/>
    <property type="match status" value="1"/>
</dbReference>
<evidence type="ECO:0000256" key="1">
    <source>
        <dbReference type="ARBA" id="ARBA00004448"/>
    </source>
</evidence>
<evidence type="ECO:0000256" key="2">
    <source>
        <dbReference type="ARBA" id="ARBA00022448"/>
    </source>
</evidence>
<evidence type="ECO:0000256" key="3">
    <source>
        <dbReference type="ARBA" id="ARBA00022692"/>
    </source>
</evidence>
<keyword evidence="4" id="KW-0547">Nucleotide-binding</keyword>
<dbReference type="PANTHER" id="PTHR43394">
    <property type="entry name" value="ATP-DEPENDENT PERMEASE MDL1, MITOCHONDRIAL"/>
    <property type="match status" value="1"/>
</dbReference>
<evidence type="ECO:0000259" key="9">
    <source>
        <dbReference type="PROSITE" id="PS50893"/>
    </source>
</evidence>
<dbReference type="AlphaFoldDB" id="A0A6P7SJI9"/>
<dbReference type="PROSITE" id="PS50929">
    <property type="entry name" value="ABC_TM1F"/>
    <property type="match status" value="1"/>
</dbReference>
<dbReference type="GO" id="GO:0005743">
    <property type="term" value="C:mitochondrial inner membrane"/>
    <property type="evidence" value="ECO:0007669"/>
    <property type="project" value="UniProtKB-SubCell"/>
</dbReference>
<evidence type="ECO:0000259" key="10">
    <source>
        <dbReference type="PROSITE" id="PS50929"/>
    </source>
</evidence>
<feature type="transmembrane region" description="Helical" evidence="8">
    <location>
        <begin position="288"/>
        <end position="310"/>
    </location>
</feature>
<feature type="transmembrane region" description="Helical" evidence="8">
    <location>
        <begin position="51"/>
        <end position="72"/>
    </location>
</feature>
<keyword evidence="2" id="KW-0813">Transport</keyword>
<organism evidence="11 12">
    <name type="scientific">Octopus sinensis</name>
    <name type="common">East Asian common octopus</name>
    <dbReference type="NCBI Taxonomy" id="2607531"/>
    <lineage>
        <taxon>Eukaryota</taxon>
        <taxon>Metazoa</taxon>
        <taxon>Spiralia</taxon>
        <taxon>Lophotrochozoa</taxon>
        <taxon>Mollusca</taxon>
        <taxon>Cephalopoda</taxon>
        <taxon>Coleoidea</taxon>
        <taxon>Octopodiformes</taxon>
        <taxon>Octopoda</taxon>
        <taxon>Incirrata</taxon>
        <taxon>Octopodidae</taxon>
        <taxon>Octopus</taxon>
    </lineage>
</organism>
<feature type="transmembrane region" description="Helical" evidence="8">
    <location>
        <begin position="469"/>
        <end position="488"/>
    </location>
</feature>
<dbReference type="GO" id="GO:0005524">
    <property type="term" value="F:ATP binding"/>
    <property type="evidence" value="ECO:0007669"/>
    <property type="project" value="UniProtKB-KW"/>
</dbReference>